<evidence type="ECO:0000256" key="1">
    <source>
        <dbReference type="SAM" id="MobiDB-lite"/>
    </source>
</evidence>
<dbReference type="EMBL" id="BQNB010009249">
    <property type="protein sequence ID" value="GJS60860.1"/>
    <property type="molecule type" value="Genomic_DNA"/>
</dbReference>
<sequence>MADDDEYTIIYRKPKAITPDLPTEEPDNSLSMGDEHLNTIPETEKSSVENLVPIPSEFKGISEDICDVPSCDNDHFDAEFGLINSLLSQDISITSPKIDFLPEEFVGELDFIDPILPGIDEDDFDEDDFDEEEGEIDDDILQIKDEILRDKLLNVNLLVDKIEALKLTPFIPFVLENPSSSPIPVVEEVDTFLIPEDSIPPGIESDLDSKRDIVFLDNLLNDIPIPEYECFTFDIEPDAPVINNFDELNEDECFDPGGGEIDVSQNIEDDDSFAFVIRTFSRISPTLWILLYFSPPGVKTLFLTPASPLRAGGNSSGWNFHVL</sequence>
<dbReference type="Proteomes" id="UP001151760">
    <property type="component" value="Unassembled WGS sequence"/>
</dbReference>
<comment type="caution">
    <text evidence="2">The sequence shown here is derived from an EMBL/GenBank/DDBJ whole genome shotgun (WGS) entry which is preliminary data.</text>
</comment>
<reference evidence="2" key="2">
    <citation type="submission" date="2022-01" db="EMBL/GenBank/DDBJ databases">
        <authorList>
            <person name="Yamashiro T."/>
            <person name="Shiraishi A."/>
            <person name="Satake H."/>
            <person name="Nakayama K."/>
        </authorList>
    </citation>
    <scope>NUCLEOTIDE SEQUENCE</scope>
</reference>
<protein>
    <submittedName>
        <fullName evidence="2">Uncharacterized protein</fullName>
    </submittedName>
</protein>
<evidence type="ECO:0000313" key="2">
    <source>
        <dbReference type="EMBL" id="GJS60860.1"/>
    </source>
</evidence>
<reference evidence="2" key="1">
    <citation type="journal article" date="2022" name="Int. J. Mol. Sci.">
        <title>Draft Genome of Tanacetum Coccineum: Genomic Comparison of Closely Related Tanacetum-Family Plants.</title>
        <authorList>
            <person name="Yamashiro T."/>
            <person name="Shiraishi A."/>
            <person name="Nakayama K."/>
            <person name="Satake H."/>
        </authorList>
    </citation>
    <scope>NUCLEOTIDE SEQUENCE</scope>
</reference>
<evidence type="ECO:0000313" key="3">
    <source>
        <dbReference type="Proteomes" id="UP001151760"/>
    </source>
</evidence>
<keyword evidence="3" id="KW-1185">Reference proteome</keyword>
<organism evidence="2 3">
    <name type="scientific">Tanacetum coccineum</name>
    <dbReference type="NCBI Taxonomy" id="301880"/>
    <lineage>
        <taxon>Eukaryota</taxon>
        <taxon>Viridiplantae</taxon>
        <taxon>Streptophyta</taxon>
        <taxon>Embryophyta</taxon>
        <taxon>Tracheophyta</taxon>
        <taxon>Spermatophyta</taxon>
        <taxon>Magnoliopsida</taxon>
        <taxon>eudicotyledons</taxon>
        <taxon>Gunneridae</taxon>
        <taxon>Pentapetalae</taxon>
        <taxon>asterids</taxon>
        <taxon>campanulids</taxon>
        <taxon>Asterales</taxon>
        <taxon>Asteraceae</taxon>
        <taxon>Asteroideae</taxon>
        <taxon>Anthemideae</taxon>
        <taxon>Anthemidinae</taxon>
        <taxon>Tanacetum</taxon>
    </lineage>
</organism>
<accession>A0ABQ4X776</accession>
<proteinExistence type="predicted"/>
<gene>
    <name evidence="2" type="ORF">Tco_0655644</name>
</gene>
<name>A0ABQ4X776_9ASTR</name>
<feature type="region of interest" description="Disordered" evidence="1">
    <location>
        <begin position="15"/>
        <end position="36"/>
    </location>
</feature>